<keyword evidence="3" id="KW-0547">Nucleotide-binding</keyword>
<dbReference type="SMART" id="SM00811">
    <property type="entry name" value="Alpha_kinase"/>
    <property type="match status" value="1"/>
</dbReference>
<dbReference type="PROSITE" id="PS51158">
    <property type="entry name" value="ALPHA_KINASE"/>
    <property type="match status" value="1"/>
</dbReference>
<evidence type="ECO:0000256" key="4">
    <source>
        <dbReference type="ARBA" id="ARBA00022777"/>
    </source>
</evidence>
<gene>
    <name evidence="7" type="ORF">NA56DRAFT_731442</name>
</gene>
<feature type="domain" description="Alpha-type protein kinase" evidence="6">
    <location>
        <begin position="1"/>
        <end position="208"/>
    </location>
</feature>
<evidence type="ECO:0000256" key="5">
    <source>
        <dbReference type="ARBA" id="ARBA00022840"/>
    </source>
</evidence>
<dbReference type="OrthoDB" id="301415at2759"/>
<dbReference type="Proteomes" id="UP000235672">
    <property type="component" value="Unassembled WGS sequence"/>
</dbReference>
<keyword evidence="4 7" id="KW-0418">Kinase</keyword>
<dbReference type="Pfam" id="PF02816">
    <property type="entry name" value="Alpha_kinase"/>
    <property type="match status" value="1"/>
</dbReference>
<dbReference type="PANTHER" id="PTHR45992">
    <property type="entry name" value="EUKARYOTIC ELONGATION FACTOR 2 KINASE-RELATED"/>
    <property type="match status" value="1"/>
</dbReference>
<evidence type="ECO:0000313" key="8">
    <source>
        <dbReference type="Proteomes" id="UP000235672"/>
    </source>
</evidence>
<evidence type="ECO:0000256" key="1">
    <source>
        <dbReference type="ARBA" id="ARBA00022527"/>
    </source>
</evidence>
<dbReference type="STRING" id="1745343.A0A2J6PQ93"/>
<dbReference type="PANTHER" id="PTHR45992:SF11">
    <property type="entry name" value="ALPHA-TYPE PROTEIN KINASE DOMAIN-CONTAINING PROTEIN"/>
    <property type="match status" value="1"/>
</dbReference>
<keyword evidence="5" id="KW-0067">ATP-binding</keyword>
<dbReference type="GO" id="GO:0005524">
    <property type="term" value="F:ATP binding"/>
    <property type="evidence" value="ECO:0007669"/>
    <property type="project" value="UniProtKB-KW"/>
</dbReference>
<keyword evidence="2" id="KW-0808">Transferase</keyword>
<evidence type="ECO:0000256" key="3">
    <source>
        <dbReference type="ARBA" id="ARBA00022741"/>
    </source>
</evidence>
<dbReference type="AlphaFoldDB" id="A0A2J6PQ93"/>
<reference evidence="7 8" key="1">
    <citation type="submission" date="2016-05" db="EMBL/GenBank/DDBJ databases">
        <title>A degradative enzymes factory behind the ericoid mycorrhizal symbiosis.</title>
        <authorList>
            <consortium name="DOE Joint Genome Institute"/>
            <person name="Martino E."/>
            <person name="Morin E."/>
            <person name="Grelet G."/>
            <person name="Kuo A."/>
            <person name="Kohler A."/>
            <person name="Daghino S."/>
            <person name="Barry K."/>
            <person name="Choi C."/>
            <person name="Cichocki N."/>
            <person name="Clum A."/>
            <person name="Copeland A."/>
            <person name="Hainaut M."/>
            <person name="Haridas S."/>
            <person name="Labutti K."/>
            <person name="Lindquist E."/>
            <person name="Lipzen A."/>
            <person name="Khouja H.-R."/>
            <person name="Murat C."/>
            <person name="Ohm R."/>
            <person name="Olson A."/>
            <person name="Spatafora J."/>
            <person name="Veneault-Fourrey C."/>
            <person name="Henrissat B."/>
            <person name="Grigoriev I."/>
            <person name="Martin F."/>
            <person name="Perotto S."/>
        </authorList>
    </citation>
    <scope>NUCLEOTIDE SEQUENCE [LARGE SCALE GENOMIC DNA]</scope>
    <source>
        <strain evidence="7 8">UAMH 7357</strain>
    </source>
</reference>
<keyword evidence="1" id="KW-0723">Serine/threonine-protein kinase</keyword>
<evidence type="ECO:0000313" key="7">
    <source>
        <dbReference type="EMBL" id="PMD16207.1"/>
    </source>
</evidence>
<dbReference type="GO" id="GO:0004674">
    <property type="term" value="F:protein serine/threonine kinase activity"/>
    <property type="evidence" value="ECO:0007669"/>
    <property type="project" value="UniProtKB-KW"/>
</dbReference>
<dbReference type="InterPro" id="IPR051852">
    <property type="entry name" value="Alpha-type_PK"/>
</dbReference>
<dbReference type="EMBL" id="KZ613507">
    <property type="protein sequence ID" value="PMD16207.1"/>
    <property type="molecule type" value="Genomic_DNA"/>
</dbReference>
<evidence type="ECO:0000256" key="2">
    <source>
        <dbReference type="ARBA" id="ARBA00022679"/>
    </source>
</evidence>
<dbReference type="InterPro" id="IPR011009">
    <property type="entry name" value="Kinase-like_dom_sf"/>
</dbReference>
<organism evidence="7 8">
    <name type="scientific">Hyaloscypha hepaticicola</name>
    <dbReference type="NCBI Taxonomy" id="2082293"/>
    <lineage>
        <taxon>Eukaryota</taxon>
        <taxon>Fungi</taxon>
        <taxon>Dikarya</taxon>
        <taxon>Ascomycota</taxon>
        <taxon>Pezizomycotina</taxon>
        <taxon>Leotiomycetes</taxon>
        <taxon>Helotiales</taxon>
        <taxon>Hyaloscyphaceae</taxon>
        <taxon>Hyaloscypha</taxon>
    </lineage>
</organism>
<evidence type="ECO:0000259" key="6">
    <source>
        <dbReference type="PROSITE" id="PS51158"/>
    </source>
</evidence>
<proteinExistence type="predicted"/>
<name>A0A2J6PQ93_9HELO</name>
<sequence length="227" mass="25701">MSHRRTNGGSSDAVVEGGPPFAEGSFKVCRKARYQDGHRRGETAIVKQFKQGSPFEEKYFQEELNIVREAEKIVAAFNETGVLGSRRVRVNIPKTAKAYKNGVNYLIEPFIEGFQKFNSNTGWADTSSQAAQAMQALSHFSYHFSKREFLLCDVQGGIYPDEVILTDPVIMSRGGDRGPGDLGKEGIYNFFEKHQCNPFCRSSWRKPCRYEGRYVSPNKYTFYGYGL</sequence>
<keyword evidence="8" id="KW-1185">Reference proteome</keyword>
<dbReference type="Gene3D" id="3.20.200.10">
    <property type="entry name" value="MHCK/EF2 kinase"/>
    <property type="match status" value="1"/>
</dbReference>
<dbReference type="SUPFAM" id="SSF56112">
    <property type="entry name" value="Protein kinase-like (PK-like)"/>
    <property type="match status" value="1"/>
</dbReference>
<dbReference type="InterPro" id="IPR004166">
    <property type="entry name" value="a-kinase_dom"/>
</dbReference>
<protein>
    <submittedName>
        <fullName evidence="7">Kinase-like protein</fullName>
    </submittedName>
</protein>
<accession>A0A2J6PQ93</accession>